<proteinExistence type="predicted"/>
<dbReference type="eggNOG" id="ENOG5033UFP">
    <property type="taxonomic scope" value="Bacteria"/>
</dbReference>
<dbReference type="STRING" id="410332.SAMN04488550_3601"/>
<keyword evidence="3" id="KW-1133">Transmembrane helix</keyword>
<gene>
    <name evidence="4" type="ORF">GM1_002_01960</name>
</gene>
<evidence type="ECO:0000256" key="1">
    <source>
        <dbReference type="ARBA" id="ARBA00004370"/>
    </source>
</evidence>
<protein>
    <submittedName>
        <fullName evidence="4">Uncharacterized protein</fullName>
    </submittedName>
</protein>
<evidence type="ECO:0000313" key="4">
    <source>
        <dbReference type="EMBL" id="GAC78218.1"/>
    </source>
</evidence>
<keyword evidence="5" id="KW-1185">Reference proteome</keyword>
<evidence type="ECO:0000313" key="5">
    <source>
        <dbReference type="Proteomes" id="UP000035009"/>
    </source>
</evidence>
<dbReference type="Proteomes" id="UP000035009">
    <property type="component" value="Unassembled WGS sequence"/>
</dbReference>
<comment type="caution">
    <text evidence="4">The sequence shown here is derived from an EMBL/GenBank/DDBJ whole genome shotgun (WGS) entry which is preliminary data.</text>
</comment>
<sequence length="196" mass="20919">MASVPDDARPLTRLRATRRAVREARDDLIDVEAAAGRRIGLGRRQMAAIVVITVVVAALVGVASWRFATASVRYSDDEFVAATTQRVSLLLEADSSDPTRARRILSGATGEFHDSFAQSADAYSQYIESARTRGSGAVDGVALARRDGESALMLVAASVRITTADGTDDAASAFRMRVQMTPEDGELKIAGIEMLS</sequence>
<organism evidence="4 5">
    <name type="scientific">Gordonia malaquae NBRC 108250</name>
    <dbReference type="NCBI Taxonomy" id="1223542"/>
    <lineage>
        <taxon>Bacteria</taxon>
        <taxon>Bacillati</taxon>
        <taxon>Actinomycetota</taxon>
        <taxon>Actinomycetes</taxon>
        <taxon>Mycobacteriales</taxon>
        <taxon>Gordoniaceae</taxon>
        <taxon>Gordonia</taxon>
    </lineage>
</organism>
<dbReference type="EMBL" id="BAOP01000002">
    <property type="protein sequence ID" value="GAC78218.1"/>
    <property type="molecule type" value="Genomic_DNA"/>
</dbReference>
<dbReference type="AlphaFoldDB" id="M3V9T0"/>
<dbReference type="GO" id="GO:0016020">
    <property type="term" value="C:membrane"/>
    <property type="evidence" value="ECO:0007669"/>
    <property type="project" value="UniProtKB-SubCell"/>
</dbReference>
<evidence type="ECO:0000256" key="3">
    <source>
        <dbReference type="SAM" id="Phobius"/>
    </source>
</evidence>
<name>M3V9T0_GORML</name>
<feature type="transmembrane region" description="Helical" evidence="3">
    <location>
        <begin position="47"/>
        <end position="68"/>
    </location>
</feature>
<keyword evidence="3" id="KW-0812">Transmembrane</keyword>
<evidence type="ECO:0000256" key="2">
    <source>
        <dbReference type="ARBA" id="ARBA00023136"/>
    </source>
</evidence>
<accession>M3V9T0</accession>
<reference evidence="4 5" key="1">
    <citation type="submission" date="2013-02" db="EMBL/GenBank/DDBJ databases">
        <title>Whole genome shotgun sequence of Gordonia malaquae NBRC 108250.</title>
        <authorList>
            <person name="Yoshida I."/>
            <person name="Hosoyama A."/>
            <person name="Tsuchikane K."/>
            <person name="Ando Y."/>
            <person name="Baba S."/>
            <person name="Ohji S."/>
            <person name="Hamada M."/>
            <person name="Tamura T."/>
            <person name="Yamazoe A."/>
            <person name="Yamazaki S."/>
            <person name="Fujita N."/>
        </authorList>
    </citation>
    <scope>NUCLEOTIDE SEQUENCE [LARGE SCALE GENOMIC DNA]</scope>
    <source>
        <strain evidence="4 5">NBRC 108250</strain>
    </source>
</reference>
<keyword evidence="2 3" id="KW-0472">Membrane</keyword>
<dbReference type="PANTHER" id="PTHR37042">
    <property type="entry name" value="OUTER MEMBRANE PROTEIN RV1973"/>
    <property type="match status" value="1"/>
</dbReference>
<dbReference type="PANTHER" id="PTHR37042:SF4">
    <property type="entry name" value="OUTER MEMBRANE PROTEIN RV1973"/>
    <property type="match status" value="1"/>
</dbReference>
<comment type="subcellular location">
    <subcellularLocation>
        <location evidence="1">Membrane</location>
    </subcellularLocation>
</comment>